<reference evidence="1 2" key="2">
    <citation type="journal article" date="2022" name="Mol. Ecol. Resour.">
        <title>The genomes of chicory, endive, great burdock and yacon provide insights into Asteraceae paleo-polyploidization history and plant inulin production.</title>
        <authorList>
            <person name="Fan W."/>
            <person name="Wang S."/>
            <person name="Wang H."/>
            <person name="Wang A."/>
            <person name="Jiang F."/>
            <person name="Liu H."/>
            <person name="Zhao H."/>
            <person name="Xu D."/>
            <person name="Zhang Y."/>
        </authorList>
    </citation>
    <scope>NUCLEOTIDE SEQUENCE [LARGE SCALE GENOMIC DNA]</scope>
    <source>
        <strain evidence="2">cv. Yunnan</strain>
        <tissue evidence="1">Leaves</tissue>
    </source>
</reference>
<sequence length="359" mass="39837">MQEIHINNARLSVNLAKFDRDGKPNNREVKGFRSGPDNSKHHPSCSVEGKEDNSDKPFLRALLRNQDPSTHKMEVTIRDDADYDVVEWYDKSVIGKAIDITQLRGLHEFLSGDGLTDIKLKYLGGLQILIIFKKYSDAEDFVRQKPRWSEPPAPAEVLVRPEEDEKITLGYLEPRSAQEPPVQGDLHSSCMGKADSSINDSSNKKSVIKFGSGNSNNNSPVQTKSKLEEAAHRIIITFGPNPRKRPRTGSFDNDPFLLDDIIKKTGKAADYSGNQNPNPWIPDLNTAMVNPPIETSDKKEEGRTISVSIEKAGSVDQEGLNRGVKATMEVGAKLGINLKEQEDLVRMIIQGEGENIGLP</sequence>
<name>A0ACB9ESQ5_9ASTR</name>
<reference evidence="2" key="1">
    <citation type="journal article" date="2022" name="Mol. Ecol. Resour.">
        <title>The genomes of chicory, endive, great burdock and yacon provide insights into Asteraceae palaeo-polyploidization history and plant inulin production.</title>
        <authorList>
            <person name="Fan W."/>
            <person name="Wang S."/>
            <person name="Wang H."/>
            <person name="Wang A."/>
            <person name="Jiang F."/>
            <person name="Liu H."/>
            <person name="Zhao H."/>
            <person name="Xu D."/>
            <person name="Zhang Y."/>
        </authorList>
    </citation>
    <scope>NUCLEOTIDE SEQUENCE [LARGE SCALE GENOMIC DNA]</scope>
    <source>
        <strain evidence="2">cv. Yunnan</strain>
    </source>
</reference>
<accession>A0ACB9ESQ5</accession>
<comment type="caution">
    <text evidence="1">The sequence shown here is derived from an EMBL/GenBank/DDBJ whole genome shotgun (WGS) entry which is preliminary data.</text>
</comment>
<gene>
    <name evidence="1" type="ORF">L1987_52034</name>
</gene>
<evidence type="ECO:0000313" key="1">
    <source>
        <dbReference type="EMBL" id="KAI3761613.1"/>
    </source>
</evidence>
<dbReference type="Proteomes" id="UP001056120">
    <property type="component" value="Linkage Group LG17"/>
</dbReference>
<evidence type="ECO:0000313" key="2">
    <source>
        <dbReference type="Proteomes" id="UP001056120"/>
    </source>
</evidence>
<proteinExistence type="predicted"/>
<dbReference type="EMBL" id="CM042034">
    <property type="protein sequence ID" value="KAI3761613.1"/>
    <property type="molecule type" value="Genomic_DNA"/>
</dbReference>
<keyword evidence="2" id="KW-1185">Reference proteome</keyword>
<organism evidence="1 2">
    <name type="scientific">Smallanthus sonchifolius</name>
    <dbReference type="NCBI Taxonomy" id="185202"/>
    <lineage>
        <taxon>Eukaryota</taxon>
        <taxon>Viridiplantae</taxon>
        <taxon>Streptophyta</taxon>
        <taxon>Embryophyta</taxon>
        <taxon>Tracheophyta</taxon>
        <taxon>Spermatophyta</taxon>
        <taxon>Magnoliopsida</taxon>
        <taxon>eudicotyledons</taxon>
        <taxon>Gunneridae</taxon>
        <taxon>Pentapetalae</taxon>
        <taxon>asterids</taxon>
        <taxon>campanulids</taxon>
        <taxon>Asterales</taxon>
        <taxon>Asteraceae</taxon>
        <taxon>Asteroideae</taxon>
        <taxon>Heliantheae alliance</taxon>
        <taxon>Millerieae</taxon>
        <taxon>Smallanthus</taxon>
    </lineage>
</organism>
<protein>
    <submittedName>
        <fullName evidence="1">Uncharacterized protein</fullName>
    </submittedName>
</protein>